<gene>
    <name evidence="4" type="ORF">ATZ33_13290</name>
    <name evidence="5" type="ORF">RV15_GL000753</name>
</gene>
<dbReference type="Proteomes" id="UP000183039">
    <property type="component" value="Unassembled WGS sequence"/>
</dbReference>
<sequence>MKIGQRLKEARTANHYSQQEVSEILHVSRSTISSWEIGRTYPSIELLVELSKLYDLSLDQLLKEDEEIIKEFKKDQQYKKWVVILGIVIIILLLVLLISSFNVSEKAIASSHLLITLTQEGAFE</sequence>
<organism evidence="5 7">
    <name type="scientific">Enterococcus silesiacus</name>
    <dbReference type="NCBI Taxonomy" id="332949"/>
    <lineage>
        <taxon>Bacteria</taxon>
        <taxon>Bacillati</taxon>
        <taxon>Bacillota</taxon>
        <taxon>Bacilli</taxon>
        <taxon>Lactobacillales</taxon>
        <taxon>Enterococcaceae</taxon>
        <taxon>Enterococcus</taxon>
    </lineage>
</organism>
<dbReference type="PANTHER" id="PTHR46558">
    <property type="entry name" value="TRACRIPTIONAL REGULATORY PROTEIN-RELATED-RELATED"/>
    <property type="match status" value="1"/>
</dbReference>
<dbReference type="PANTHER" id="PTHR46558:SF15">
    <property type="entry name" value="HELIX-TURN-HELIX DOMAIN PROTEIN"/>
    <property type="match status" value="1"/>
</dbReference>
<dbReference type="KEGG" id="ess:ATZ33_13290"/>
<evidence type="ECO:0000313" key="6">
    <source>
        <dbReference type="Proteomes" id="UP000065511"/>
    </source>
</evidence>
<feature type="transmembrane region" description="Helical" evidence="2">
    <location>
        <begin position="81"/>
        <end position="101"/>
    </location>
</feature>
<evidence type="ECO:0000259" key="3">
    <source>
        <dbReference type="PROSITE" id="PS50943"/>
    </source>
</evidence>
<dbReference type="InterPro" id="IPR010982">
    <property type="entry name" value="Lambda_DNA-bd_dom_sf"/>
</dbReference>
<accession>A0A0S3KDN4</accession>
<evidence type="ECO:0000256" key="1">
    <source>
        <dbReference type="ARBA" id="ARBA00023125"/>
    </source>
</evidence>
<dbReference type="AlphaFoldDB" id="A0A0S3KDN4"/>
<evidence type="ECO:0000256" key="2">
    <source>
        <dbReference type="SAM" id="Phobius"/>
    </source>
</evidence>
<dbReference type="RefSeq" id="WP_071878074.1">
    <property type="nucleotide sequence ID" value="NZ_JXLC01000015.1"/>
</dbReference>
<protein>
    <submittedName>
        <fullName evidence="5">XRE family transcriptional regulator</fullName>
    </submittedName>
</protein>
<evidence type="ECO:0000313" key="7">
    <source>
        <dbReference type="Proteomes" id="UP000183039"/>
    </source>
</evidence>
<dbReference type="InterPro" id="IPR001387">
    <property type="entry name" value="Cro/C1-type_HTH"/>
</dbReference>
<dbReference type="EMBL" id="CP013614">
    <property type="protein sequence ID" value="ALS02324.1"/>
    <property type="molecule type" value="Genomic_DNA"/>
</dbReference>
<dbReference type="SUPFAM" id="SSF47413">
    <property type="entry name" value="lambda repressor-like DNA-binding domains"/>
    <property type="match status" value="1"/>
</dbReference>
<dbReference type="Proteomes" id="UP000065511">
    <property type="component" value="Chromosome"/>
</dbReference>
<reference evidence="4 6" key="2">
    <citation type="submission" date="2015-12" db="EMBL/GenBank/DDBJ databases">
        <authorList>
            <person name="Lauer A."/>
            <person name="Humrighouse B."/>
            <person name="Loparev V."/>
            <person name="Shewmaker P.L."/>
            <person name="Whitney A.M."/>
            <person name="McLaughlin R.W."/>
        </authorList>
    </citation>
    <scope>NUCLEOTIDE SEQUENCE [LARGE SCALE GENOMIC DNA]</scope>
    <source>
        <strain evidence="4 6">LMG 23085</strain>
    </source>
</reference>
<keyword evidence="6" id="KW-1185">Reference proteome</keyword>
<dbReference type="PROSITE" id="PS50943">
    <property type="entry name" value="HTH_CROC1"/>
    <property type="match status" value="1"/>
</dbReference>
<keyword evidence="2" id="KW-0812">Transmembrane</keyword>
<dbReference type="GO" id="GO:0003677">
    <property type="term" value="F:DNA binding"/>
    <property type="evidence" value="ECO:0007669"/>
    <property type="project" value="UniProtKB-KW"/>
</dbReference>
<keyword evidence="1" id="KW-0238">DNA-binding</keyword>
<proteinExistence type="predicted"/>
<evidence type="ECO:0000313" key="5">
    <source>
        <dbReference type="EMBL" id="OJG91297.1"/>
    </source>
</evidence>
<keyword evidence="2" id="KW-0472">Membrane</keyword>
<reference evidence="5 7" key="1">
    <citation type="submission" date="2014-12" db="EMBL/GenBank/DDBJ databases">
        <title>Draft genome sequences of 29 type strains of Enterococci.</title>
        <authorList>
            <person name="Zhong Z."/>
            <person name="Sun Z."/>
            <person name="Liu W."/>
            <person name="Zhang W."/>
            <person name="Zhang H."/>
        </authorList>
    </citation>
    <scope>NUCLEOTIDE SEQUENCE [LARGE SCALE GENOMIC DNA]</scope>
    <source>
        <strain evidence="5 7">DSM 22801</strain>
    </source>
</reference>
<keyword evidence="2" id="KW-1133">Transmembrane helix</keyword>
<dbReference type="CDD" id="cd00093">
    <property type="entry name" value="HTH_XRE"/>
    <property type="match status" value="1"/>
</dbReference>
<dbReference type="Gene3D" id="1.10.260.40">
    <property type="entry name" value="lambda repressor-like DNA-binding domains"/>
    <property type="match status" value="1"/>
</dbReference>
<evidence type="ECO:0000313" key="4">
    <source>
        <dbReference type="EMBL" id="ALS02324.1"/>
    </source>
</evidence>
<dbReference type="SMART" id="SM00530">
    <property type="entry name" value="HTH_XRE"/>
    <property type="match status" value="1"/>
</dbReference>
<feature type="domain" description="HTH cro/C1-type" evidence="3">
    <location>
        <begin position="7"/>
        <end position="61"/>
    </location>
</feature>
<dbReference type="Pfam" id="PF01381">
    <property type="entry name" value="HTH_3"/>
    <property type="match status" value="1"/>
</dbReference>
<dbReference type="EMBL" id="JXLC01000015">
    <property type="protein sequence ID" value="OJG91297.1"/>
    <property type="molecule type" value="Genomic_DNA"/>
</dbReference>
<name>A0A0S3KDN4_9ENTE</name>